<feature type="compositionally biased region" description="Basic and acidic residues" evidence="11">
    <location>
        <begin position="1276"/>
        <end position="1287"/>
    </location>
</feature>
<dbReference type="InterPro" id="IPR043145">
    <property type="entry name" value="Znf_ZZ_sf"/>
</dbReference>
<dbReference type="PROSITE" id="PS51745">
    <property type="entry name" value="PB1"/>
    <property type="match status" value="1"/>
</dbReference>
<feature type="region of interest" description="Disordered" evidence="11">
    <location>
        <begin position="241"/>
        <end position="405"/>
    </location>
</feature>
<feature type="region of interest" description="Disordered" evidence="11">
    <location>
        <begin position="123"/>
        <end position="220"/>
    </location>
</feature>
<dbReference type="Gene3D" id="3.30.60.90">
    <property type="match status" value="1"/>
</dbReference>
<feature type="region of interest" description="Disordered" evidence="11">
    <location>
        <begin position="988"/>
        <end position="1026"/>
    </location>
</feature>
<feature type="compositionally biased region" description="Low complexity" evidence="11">
    <location>
        <begin position="1682"/>
        <end position="1697"/>
    </location>
</feature>
<feature type="compositionally biased region" description="Polar residues" evidence="11">
    <location>
        <begin position="838"/>
        <end position="861"/>
    </location>
</feature>
<feature type="compositionally biased region" description="Polar residues" evidence="11">
    <location>
        <begin position="913"/>
        <end position="928"/>
    </location>
</feature>
<feature type="compositionally biased region" description="Basic and acidic residues" evidence="11">
    <location>
        <begin position="281"/>
        <end position="299"/>
    </location>
</feature>
<feature type="compositionally biased region" description="Polar residues" evidence="11">
    <location>
        <begin position="477"/>
        <end position="495"/>
    </location>
</feature>
<sequence>MGRWEALYIPRFLLHLPSSFPSITQENIRSAPPFGFSRYLGFARSPLEGDILIFVLVSRGVGGSSNCLIMTSNTTGERRWGTTRRSGMTILGKVAVPKPINLPSQRLENQGLDPNVEIVPKGTLSWGSKSPWGPSSLSPRTESGPGSPSHLSNRPSSGGSVTRPSTADSDKAYDSSSIASNSRPSSASGVFPSNHASVALQRPHSADTRPGSSQLSRFAEAASETSATWAQHGVAPTKIDGFSLTSGDFPSLGAEKESSEKSTRPEDDGPRTRPASSSGRSMEERSVDYIEESNVRIRDANAWGRDNQPYSEDAPRPCREEGQLDSRGSHSYPNANFPHQYDAWRGPPGPPVNNHQGGGWYRGNHPYGPPTGPGGFHMDPFPFYPAQATPVPGQGAGPRGNHATNGKMFRPPMLDSFVHPRMQTRPGFYLGPVPYEGYYGPPMGYNNASNRDMPFAGGPAGPHAYNKHSGQGGYDTPGSSVALEQNEASHSQETQRPYKVLLKPQDGRFREDEAKREEFIGNRLRNAEKAAQQMQTSKNDRRENSNEGSGEVQPIKAENAPPGDHSLIQKIEGLNARTRTSDGWQNTSSVVNRDQQESKTRTVNSGNSVNKVSARMPQTGHASDSKNSLRYKHGDPATNKNAELAALSGTGISRRSTQPTQGRADHQTKQRVNSEGNAGWRKTTVMSGSSHATLAANSESFAEVNVGDSLDTESIGKPGSGISADPNDNQRTTMKELARQRAQQRQKEEEERAREQRAKALAKLEELDRRSQVAEQGSVKNLEAASNASIPDMPEDPQFPSPSLMASSSDDLHVRSSLEKKTTVAALKSVEPTRESGKTSMQDAITSTEYANNVGHAQQDNLPRDRDGAASKQRLGYKQKQNVEKKMAGSTATTEVFDVAPSLELVNEGVLSHNSDMPATSGVSTESTFAKRKNNRNGKKKHKVEETTTMNTTRVPVGKETRSVDESIETCKARAAETKLGPVSVPSLDIKVSGNSSEQISSFTNEESQSREKNNWKPQHLRRTQRNSVVNKPAEKFPGGNAVVWAPVHPQHKGDISTGVGSENTIPEFGTSSKSLHQGQPSSKSKRMEIERYVAKPIVKEMTEQIVSKNPITAAPGKTENILQKENSGGEATGSLQPSGSTAGKSGSPSKSRHGNGRQGKHGAWHPRGSAASTKPLEDGQFVTSNQPIRGGTVNYHTSNQTEQIAAGSAKNQTTCKDDGWQDGWYMTPEPHYSAAEEMKASAPQAVAVGKDQGMSIQGKQHAARSNKDGGSNYGDPKKAYKKDFSKAHMQHPGHGPGQPDLPVASKESRGPGDHVSHTADASNINRTGKYGGREYTRDKNYGSQRRDGGGYEHQGFPSEQKVTADAPAQSQNRSTSKEVHVEQNPNSMFQKNTGQGRRFGRGQESQGGWGGSSMQENMHHHHQRAPSNRDRQKPNLHYEYKPVGSHAHDGEQNREQVKDSSQTEGPRYREKGQGQQRQGGQKVYQQQRGSVGRNSGHGLTADLNLCAMDSTTALVVKVSYGDVLRRFRVPFKANGQLDLTMAGLRDKIDSLFSLPADAEVSLTYSDEDGDVVALVDDNDLFDVTNQRLKFLKINVQSNAGVPTKPVAPENVESSTTAGNRFNEDPVSKIQKGINDVLKAVPSPVRDISKVYLDLATKAACSSPVVGEMLDCINKLGQLSIPQESEGPRPGSSGPSAGDKKDISEKNQTGRKSVDVNKPTGSKTAGLGASFNECPFSGSTVNDSSPINLNKHPRRGCNAKKSSGGDYWASLGVFHKGIRCDGCGVLPITGPRFKSKVKEDYDLCNTCFSVMGSEAEYTRMDKPISVHHIQHPFRGHFSQFPNPWFSHPVPRPPHGGSPFRCTRPKLDSRFVLDVNVLDGAVVAPSAPFTKIWKMRNSGSLVWPQGTQIVWIGGDRFSSSFSADLQIPAEGVPINSELDVKVNFIAPESPGRYISYWRMASSNGAKFGQRVWVLIHVDASLKNSVVNELQGLNLNASPDENFAREFAGINVNHEPALPGSSSVNPVTVEDALEGEVVESQKPEKDDLLVGEVNLNSLPSSPSSSFNMVEFPTMPTADALSVGSSSTKDIPVPLQEDIEKNDVEITMLKELEEMGFKEIDLNKEILRDNEYNLEQSLDALCGVSEWDPILEELQEMGFCDDVTNKRLLKKNNGSIKGVVMDLLTGEKEA</sequence>
<dbReference type="SUPFAM" id="SSF54277">
    <property type="entry name" value="CAD &amp; PB1 domains"/>
    <property type="match status" value="1"/>
</dbReference>
<comment type="caution">
    <text evidence="14">The sequence shown here is derived from an EMBL/GenBank/DDBJ whole genome shotgun (WGS) entry which is preliminary data.</text>
</comment>
<feature type="compositionally biased region" description="Basic residues" evidence="11">
    <location>
        <begin position="930"/>
        <end position="942"/>
    </location>
</feature>
<evidence type="ECO:0000256" key="11">
    <source>
        <dbReference type="SAM" id="MobiDB-lite"/>
    </source>
</evidence>
<evidence type="ECO:0000259" key="13">
    <source>
        <dbReference type="PROSITE" id="PS51745"/>
    </source>
</evidence>
<feature type="region of interest" description="Disordered" evidence="11">
    <location>
        <begin position="454"/>
        <end position="892"/>
    </location>
</feature>
<dbReference type="GO" id="GO:0006914">
    <property type="term" value="P:autophagy"/>
    <property type="evidence" value="ECO:0007669"/>
    <property type="project" value="UniProtKB-KW"/>
</dbReference>
<feature type="compositionally biased region" description="Basic and acidic residues" evidence="11">
    <location>
        <begin position="810"/>
        <end position="822"/>
    </location>
</feature>
<dbReference type="Gene3D" id="2.60.40.10">
    <property type="entry name" value="Immunoglobulins"/>
    <property type="match status" value="1"/>
</dbReference>
<feature type="compositionally biased region" description="Basic and acidic residues" evidence="11">
    <location>
        <begin position="254"/>
        <end position="271"/>
    </location>
</feature>
<gene>
    <name evidence="14" type="ORF">MERR_LOCUS24540</name>
</gene>
<evidence type="ECO:0000256" key="10">
    <source>
        <dbReference type="PROSITE-ProRule" id="PRU00228"/>
    </source>
</evidence>
<dbReference type="InterPro" id="IPR053793">
    <property type="entry name" value="PB1-like"/>
</dbReference>
<feature type="compositionally biased region" description="Polar residues" evidence="11">
    <location>
        <begin position="1059"/>
        <end position="1083"/>
    </location>
</feature>
<dbReference type="GO" id="GO:0008270">
    <property type="term" value="F:zinc ion binding"/>
    <property type="evidence" value="ECO:0007669"/>
    <property type="project" value="UniProtKB-KW"/>
</dbReference>
<dbReference type="InterPro" id="IPR000270">
    <property type="entry name" value="PB1_dom"/>
</dbReference>
<dbReference type="GO" id="GO:0040029">
    <property type="term" value="P:epigenetic regulation of gene expression"/>
    <property type="evidence" value="ECO:0007669"/>
    <property type="project" value="TreeGrafter"/>
</dbReference>
<keyword evidence="8" id="KW-0653">Protein transport</keyword>
<keyword evidence="3" id="KW-0597">Phosphoprotein</keyword>
<feature type="compositionally biased region" description="Polar residues" evidence="11">
    <location>
        <begin position="577"/>
        <end position="593"/>
    </location>
</feature>
<dbReference type="GO" id="GO:0015031">
    <property type="term" value="P:protein transport"/>
    <property type="evidence" value="ECO:0007669"/>
    <property type="project" value="UniProtKB-KW"/>
</dbReference>
<feature type="compositionally biased region" description="Polar residues" evidence="11">
    <location>
        <begin position="1195"/>
        <end position="1215"/>
    </location>
</feature>
<evidence type="ECO:0000256" key="3">
    <source>
        <dbReference type="ARBA" id="ARBA00022553"/>
    </source>
</evidence>
<feature type="compositionally biased region" description="Basic and acidic residues" evidence="11">
    <location>
        <begin position="1428"/>
        <end position="1459"/>
    </location>
</feature>
<dbReference type="CDD" id="cd14947">
    <property type="entry name" value="NBR1_like"/>
    <property type="match status" value="1"/>
</dbReference>
<keyword evidence="6 10" id="KW-0863">Zinc-finger</keyword>
<keyword evidence="9" id="KW-0072">Autophagy</keyword>
<dbReference type="CDD" id="cd06398">
    <property type="entry name" value="PB1_Joka2"/>
    <property type="match status" value="1"/>
</dbReference>
<feature type="region of interest" description="Disordered" evidence="11">
    <location>
        <begin position="1605"/>
        <end position="1624"/>
    </location>
</feature>
<feature type="compositionally biased region" description="Basic and acidic residues" evidence="11">
    <location>
        <begin position="1332"/>
        <end position="1351"/>
    </location>
</feature>
<dbReference type="SMART" id="SM00666">
    <property type="entry name" value="PB1"/>
    <property type="match status" value="1"/>
</dbReference>
<dbReference type="GO" id="GO:0005773">
    <property type="term" value="C:vacuole"/>
    <property type="evidence" value="ECO:0007669"/>
    <property type="project" value="UniProtKB-SubCell"/>
</dbReference>
<dbReference type="PANTHER" id="PTHR34805">
    <property type="entry name" value="PROTEIN MODIFIER OF SNC1 1"/>
    <property type="match status" value="1"/>
</dbReference>
<feature type="compositionally biased region" description="Low complexity" evidence="11">
    <location>
        <begin position="1474"/>
        <end position="1490"/>
    </location>
</feature>
<evidence type="ECO:0000256" key="7">
    <source>
        <dbReference type="ARBA" id="ARBA00022833"/>
    </source>
</evidence>
<feature type="domain" description="PB1" evidence="13">
    <location>
        <begin position="1514"/>
        <end position="1599"/>
    </location>
</feature>
<feature type="region of interest" description="Disordered" evidence="11">
    <location>
        <begin position="1110"/>
        <end position="1216"/>
    </location>
</feature>
<keyword evidence="15" id="KW-1185">Reference proteome</keyword>
<dbReference type="InterPro" id="IPR000433">
    <property type="entry name" value="Znf_ZZ"/>
</dbReference>
<dbReference type="Pfam" id="PF00564">
    <property type="entry name" value="PB1"/>
    <property type="match status" value="1"/>
</dbReference>
<dbReference type="Proteomes" id="UP000467841">
    <property type="component" value="Unassembled WGS sequence"/>
</dbReference>
<feature type="compositionally biased region" description="Basic and acidic residues" evidence="11">
    <location>
        <begin position="733"/>
        <end position="772"/>
    </location>
</feature>
<dbReference type="Gene3D" id="1.10.8.10">
    <property type="entry name" value="DNA helicase RuvA subunit, C-terminal domain"/>
    <property type="match status" value="2"/>
</dbReference>
<dbReference type="PANTHER" id="PTHR34805:SF1">
    <property type="entry name" value="PROTEIN MODIFIER OF SNC1 1"/>
    <property type="match status" value="1"/>
</dbReference>
<evidence type="ECO:0000313" key="15">
    <source>
        <dbReference type="Proteomes" id="UP000467841"/>
    </source>
</evidence>
<dbReference type="SMART" id="SM00291">
    <property type="entry name" value="ZnF_ZZ"/>
    <property type="match status" value="1"/>
</dbReference>
<dbReference type="EMBL" id="CACVBM020001174">
    <property type="protein sequence ID" value="CAA7037305.1"/>
    <property type="molecule type" value="Genomic_DNA"/>
</dbReference>
<dbReference type="CDD" id="cd14319">
    <property type="entry name" value="UBA_NBR1"/>
    <property type="match status" value="2"/>
</dbReference>
<dbReference type="InterPro" id="IPR038808">
    <property type="entry name" value="MOS1-like"/>
</dbReference>
<evidence type="ECO:0000256" key="8">
    <source>
        <dbReference type="ARBA" id="ARBA00022927"/>
    </source>
</evidence>
<dbReference type="SUPFAM" id="SSF46934">
    <property type="entry name" value="UBA-like"/>
    <property type="match status" value="1"/>
</dbReference>
<evidence type="ECO:0008006" key="16">
    <source>
        <dbReference type="Google" id="ProtNLM"/>
    </source>
</evidence>
<evidence type="ECO:0000256" key="5">
    <source>
        <dbReference type="ARBA" id="ARBA00022723"/>
    </source>
</evidence>
<feature type="compositionally biased region" description="Basic and acidic residues" evidence="11">
    <location>
        <begin position="505"/>
        <end position="528"/>
    </location>
</feature>
<feature type="domain" description="ZZ-type" evidence="12">
    <location>
        <begin position="1775"/>
        <end position="1825"/>
    </location>
</feature>
<dbReference type="InterPro" id="IPR009738">
    <property type="entry name" value="BAT2_N"/>
</dbReference>
<dbReference type="InterPro" id="IPR056893">
    <property type="entry name" value="UBA_Nbr1_C"/>
</dbReference>
<reference evidence="14" key="1">
    <citation type="submission" date="2020-01" db="EMBL/GenBank/DDBJ databases">
        <authorList>
            <person name="Mishra B."/>
        </authorList>
    </citation>
    <scope>NUCLEOTIDE SEQUENCE [LARGE SCALE GENOMIC DNA]</scope>
</reference>
<dbReference type="PROSITE" id="PS50135">
    <property type="entry name" value="ZF_ZZ_2"/>
    <property type="match status" value="1"/>
</dbReference>
<feature type="compositionally biased region" description="Polar residues" evidence="11">
    <location>
        <begin position="601"/>
        <end position="611"/>
    </location>
</feature>
<dbReference type="OrthoDB" id="661148at2759"/>
<feature type="compositionally biased region" description="Polar residues" evidence="11">
    <location>
        <begin position="650"/>
        <end position="661"/>
    </location>
</feature>
<evidence type="ECO:0000259" key="12">
    <source>
        <dbReference type="PROSITE" id="PS50135"/>
    </source>
</evidence>
<feature type="region of interest" description="Disordered" evidence="11">
    <location>
        <begin position="913"/>
        <end position="943"/>
    </location>
</feature>
<feature type="compositionally biased region" description="Polar residues" evidence="11">
    <location>
        <begin position="1134"/>
        <end position="1150"/>
    </location>
</feature>
<dbReference type="InterPro" id="IPR032350">
    <property type="entry name" value="Nbr1_FW"/>
</dbReference>
<feature type="compositionally biased region" description="Polar residues" evidence="11">
    <location>
        <begin position="993"/>
        <end position="1007"/>
    </location>
</feature>
<evidence type="ECO:0000256" key="2">
    <source>
        <dbReference type="ARBA" id="ARBA00022448"/>
    </source>
</evidence>
<keyword evidence="5" id="KW-0479">Metal-binding</keyword>
<keyword evidence="4" id="KW-0926">Vacuole</keyword>
<keyword evidence="2" id="KW-0813">Transport</keyword>
<dbReference type="InterPro" id="IPR009060">
    <property type="entry name" value="UBA-like_sf"/>
</dbReference>
<dbReference type="InterPro" id="IPR013783">
    <property type="entry name" value="Ig-like_fold"/>
</dbReference>
<evidence type="ECO:0000256" key="4">
    <source>
        <dbReference type="ARBA" id="ARBA00022554"/>
    </source>
</evidence>
<evidence type="ECO:0000313" key="14">
    <source>
        <dbReference type="EMBL" id="CAA7037305.1"/>
    </source>
</evidence>
<evidence type="ECO:0000256" key="9">
    <source>
        <dbReference type="ARBA" id="ARBA00023006"/>
    </source>
</evidence>
<dbReference type="Pfam" id="PF00569">
    <property type="entry name" value="ZZ"/>
    <property type="match status" value="1"/>
</dbReference>
<feature type="region of interest" description="Disordered" evidence="11">
    <location>
        <begin position="1681"/>
        <end position="1724"/>
    </location>
</feature>
<feature type="compositionally biased region" description="Basic residues" evidence="11">
    <location>
        <begin position="1151"/>
        <end position="1165"/>
    </location>
</feature>
<accession>A0A6D2J8Q8</accession>
<dbReference type="Gene3D" id="3.10.20.90">
    <property type="entry name" value="Phosphatidylinositol 3-kinase Catalytic Subunit, Chain A, domain 1"/>
    <property type="match status" value="1"/>
</dbReference>
<comment type="subcellular location">
    <subcellularLocation>
        <location evidence="1">Vacuole</location>
    </subcellularLocation>
</comment>
<feature type="compositionally biased region" description="Basic and acidic residues" evidence="11">
    <location>
        <begin position="313"/>
        <end position="328"/>
    </location>
</feature>
<feature type="compositionally biased region" description="Polar residues" evidence="11">
    <location>
        <begin position="684"/>
        <end position="700"/>
    </location>
</feature>
<feature type="compositionally biased region" description="Polar residues" evidence="11">
    <location>
        <begin position="773"/>
        <end position="789"/>
    </location>
</feature>
<proteinExistence type="predicted"/>
<organism evidence="14 15">
    <name type="scientific">Microthlaspi erraticum</name>
    <dbReference type="NCBI Taxonomy" id="1685480"/>
    <lineage>
        <taxon>Eukaryota</taxon>
        <taxon>Viridiplantae</taxon>
        <taxon>Streptophyta</taxon>
        <taxon>Embryophyta</taxon>
        <taxon>Tracheophyta</taxon>
        <taxon>Spermatophyta</taxon>
        <taxon>Magnoliopsida</taxon>
        <taxon>eudicotyledons</taxon>
        <taxon>Gunneridae</taxon>
        <taxon>Pentapetalae</taxon>
        <taxon>rosids</taxon>
        <taxon>malvids</taxon>
        <taxon>Brassicales</taxon>
        <taxon>Brassicaceae</taxon>
        <taxon>Coluteocarpeae</taxon>
        <taxon>Microthlaspi</taxon>
    </lineage>
</organism>
<dbReference type="FunFam" id="1.10.8.10:FF:000085">
    <property type="entry name" value="protein NBR1 homolog"/>
    <property type="match status" value="1"/>
</dbReference>
<protein>
    <recommendedName>
        <fullName evidence="16">ZZ-type domain-containing protein</fullName>
    </recommendedName>
</protein>
<name>A0A6D2J8Q8_9BRAS</name>
<feature type="compositionally biased region" description="Polar residues" evidence="11">
    <location>
        <begin position="1384"/>
        <end position="1396"/>
    </location>
</feature>
<dbReference type="SUPFAM" id="SSF57850">
    <property type="entry name" value="RING/U-box"/>
    <property type="match status" value="1"/>
</dbReference>
<feature type="compositionally biased region" description="Low complexity" evidence="11">
    <location>
        <begin position="175"/>
        <end position="188"/>
    </location>
</feature>
<dbReference type="Pfam" id="PF24932">
    <property type="entry name" value="UBA_NBR1_C"/>
    <property type="match status" value="2"/>
</dbReference>
<feature type="compositionally biased region" description="Polar residues" evidence="11">
    <location>
        <begin position="139"/>
        <end position="167"/>
    </location>
</feature>
<dbReference type="Pfam" id="PF16158">
    <property type="entry name" value="N_BRCA1_IG"/>
    <property type="match status" value="1"/>
</dbReference>
<feature type="compositionally biased region" description="Basic and acidic residues" evidence="11">
    <location>
        <begin position="1307"/>
        <end position="1318"/>
    </location>
</feature>
<feature type="region of interest" description="Disordered" evidence="11">
    <location>
        <begin position="1053"/>
        <end position="1089"/>
    </location>
</feature>
<feature type="compositionally biased region" description="Low complexity" evidence="11">
    <location>
        <begin position="124"/>
        <end position="138"/>
    </location>
</feature>
<evidence type="ECO:0000256" key="6">
    <source>
        <dbReference type="ARBA" id="ARBA00022771"/>
    </source>
</evidence>
<keyword evidence="7" id="KW-0862">Zinc</keyword>
<dbReference type="Pfam" id="PF07001">
    <property type="entry name" value="BAT2_N"/>
    <property type="match status" value="1"/>
</dbReference>
<evidence type="ECO:0000256" key="1">
    <source>
        <dbReference type="ARBA" id="ARBA00004116"/>
    </source>
</evidence>
<feature type="region of interest" description="Disordered" evidence="11">
    <location>
        <begin position="1245"/>
        <end position="1496"/>
    </location>
</feature>